<dbReference type="SUPFAM" id="SSF54427">
    <property type="entry name" value="NTF2-like"/>
    <property type="match status" value="1"/>
</dbReference>
<reference evidence="4" key="1">
    <citation type="journal article" date="2014" name="Soil Biol. Biochem.">
        <title>Structure and function of bacterial communities in ageing soils: Insights from the Mendocino ecological staircase.</title>
        <authorList>
            <person name="Uroz S."/>
            <person name="Tech J.J."/>
            <person name="Sawaya N.A."/>
            <person name="Frey-Klett P."/>
            <person name="Leveau J.H.J."/>
        </authorList>
    </citation>
    <scope>NUCLEOTIDE SEQUENCE [LARGE SCALE GENOMIC DNA]</scope>
    <source>
        <strain evidence="4">Cal35</strain>
    </source>
</reference>
<feature type="domain" description="DUF4440" evidence="2">
    <location>
        <begin position="44"/>
        <end position="147"/>
    </location>
</feature>
<evidence type="ECO:0000313" key="4">
    <source>
        <dbReference type="Proteomes" id="UP000030302"/>
    </source>
</evidence>
<feature type="signal peptide" evidence="1">
    <location>
        <begin position="1"/>
        <end position="20"/>
    </location>
</feature>
<gene>
    <name evidence="3" type="ORF">LT85_4800</name>
</gene>
<sequence length="175" mass="19047">MKKSPLLLALLLAIPVFSLAQQAPAPAATRTIPTVTRTVQIFSTLENELNDAVQQRNSGVVEKRLANDYELRTAGAPGRPTPRAESIAALQKAAPFASEVQQMAVHEYGNLMVVSFLWSLDVPATGTIAKQIFVVDTWKQVEGDWKLAVRYAAPADKQQTVPGADLSEPKIKKKI</sequence>
<accession>A0A0A1FGP3</accession>
<feature type="chain" id="PRO_5001974172" description="DUF4440 domain-containing protein" evidence="1">
    <location>
        <begin position="21"/>
        <end position="175"/>
    </location>
</feature>
<protein>
    <recommendedName>
        <fullName evidence="2">DUF4440 domain-containing protein</fullName>
    </recommendedName>
</protein>
<name>A0A0A1FGP3_9BURK</name>
<dbReference type="InterPro" id="IPR027843">
    <property type="entry name" value="DUF4440"/>
</dbReference>
<dbReference type="HOGENOM" id="CLU_1618158_0_0_4"/>
<evidence type="ECO:0000259" key="2">
    <source>
        <dbReference type="Pfam" id="PF14534"/>
    </source>
</evidence>
<proteinExistence type="predicted"/>
<keyword evidence="1" id="KW-0732">Signal</keyword>
<evidence type="ECO:0000256" key="1">
    <source>
        <dbReference type="SAM" id="SignalP"/>
    </source>
</evidence>
<dbReference type="RefSeq" id="WP_038493996.1">
    <property type="nucleotide sequence ID" value="NZ_CP009962.1"/>
</dbReference>
<dbReference type="InterPro" id="IPR032710">
    <property type="entry name" value="NTF2-like_dom_sf"/>
</dbReference>
<dbReference type="STRING" id="279058.LT85_4800"/>
<dbReference type="KEGG" id="care:LT85_4800"/>
<dbReference type="EMBL" id="CP009962">
    <property type="protein sequence ID" value="AIY43958.1"/>
    <property type="molecule type" value="Genomic_DNA"/>
</dbReference>
<dbReference type="AlphaFoldDB" id="A0A0A1FGP3"/>
<keyword evidence="4" id="KW-1185">Reference proteome</keyword>
<organism evidence="3 4">
    <name type="scientific">Collimonas arenae</name>
    <dbReference type="NCBI Taxonomy" id="279058"/>
    <lineage>
        <taxon>Bacteria</taxon>
        <taxon>Pseudomonadati</taxon>
        <taxon>Pseudomonadota</taxon>
        <taxon>Betaproteobacteria</taxon>
        <taxon>Burkholderiales</taxon>
        <taxon>Oxalobacteraceae</taxon>
        <taxon>Collimonas</taxon>
    </lineage>
</organism>
<dbReference type="Gene3D" id="3.10.450.50">
    <property type="match status" value="1"/>
</dbReference>
<dbReference type="Proteomes" id="UP000030302">
    <property type="component" value="Chromosome"/>
</dbReference>
<dbReference type="Pfam" id="PF14534">
    <property type="entry name" value="DUF4440"/>
    <property type="match status" value="1"/>
</dbReference>
<evidence type="ECO:0000313" key="3">
    <source>
        <dbReference type="EMBL" id="AIY43958.1"/>
    </source>
</evidence>